<dbReference type="FunFam" id="3.40.50.300:FF:000080">
    <property type="entry name" value="Ras-like GTPase Ras1"/>
    <property type="match status" value="1"/>
</dbReference>
<evidence type="ECO:0000256" key="3">
    <source>
        <dbReference type="ARBA" id="ARBA00022475"/>
    </source>
</evidence>
<keyword evidence="13" id="KW-1185">Reference proteome</keyword>
<evidence type="ECO:0000313" key="12">
    <source>
        <dbReference type="EMBL" id="PRT54696.1"/>
    </source>
</evidence>
<evidence type="ECO:0000313" key="13">
    <source>
        <dbReference type="Proteomes" id="UP000238350"/>
    </source>
</evidence>
<keyword evidence="4" id="KW-0488">Methylation</keyword>
<dbReference type="STRING" id="45607.A0A2T0FIA0"/>
<feature type="region of interest" description="Disordered" evidence="11">
    <location>
        <begin position="186"/>
        <end position="210"/>
    </location>
</feature>
<evidence type="ECO:0000256" key="10">
    <source>
        <dbReference type="ARBA" id="ARBA00023289"/>
    </source>
</evidence>
<dbReference type="SMART" id="SM00173">
    <property type="entry name" value="RAS"/>
    <property type="match status" value="1"/>
</dbReference>
<dbReference type="GeneID" id="36516065"/>
<dbReference type="InterPro" id="IPR020849">
    <property type="entry name" value="Small_GTPase_Ras-type"/>
</dbReference>
<evidence type="ECO:0000256" key="2">
    <source>
        <dbReference type="ARBA" id="ARBA00008344"/>
    </source>
</evidence>
<dbReference type="PROSITE" id="PS51420">
    <property type="entry name" value="RHO"/>
    <property type="match status" value="1"/>
</dbReference>
<dbReference type="SMART" id="SM00174">
    <property type="entry name" value="RHO"/>
    <property type="match status" value="1"/>
</dbReference>
<dbReference type="GO" id="GO:0005886">
    <property type="term" value="C:plasma membrane"/>
    <property type="evidence" value="ECO:0007669"/>
    <property type="project" value="UniProtKB-SubCell"/>
</dbReference>
<evidence type="ECO:0000256" key="7">
    <source>
        <dbReference type="ARBA" id="ARBA00023136"/>
    </source>
</evidence>
<accession>A0A2T0FIA0</accession>
<evidence type="ECO:0000256" key="6">
    <source>
        <dbReference type="ARBA" id="ARBA00023134"/>
    </source>
</evidence>
<dbReference type="SMART" id="SM00175">
    <property type="entry name" value="RAB"/>
    <property type="match status" value="1"/>
</dbReference>
<dbReference type="NCBIfam" id="TIGR00231">
    <property type="entry name" value="small_GTP"/>
    <property type="match status" value="1"/>
</dbReference>
<evidence type="ECO:0000256" key="8">
    <source>
        <dbReference type="ARBA" id="ARBA00023139"/>
    </source>
</evidence>
<protein>
    <submittedName>
        <fullName evidence="12">Ras-like protein</fullName>
    </submittedName>
</protein>
<organism evidence="12 13">
    <name type="scientific">Wickerhamiella sorbophila</name>
    <dbReference type="NCBI Taxonomy" id="45607"/>
    <lineage>
        <taxon>Eukaryota</taxon>
        <taxon>Fungi</taxon>
        <taxon>Dikarya</taxon>
        <taxon>Ascomycota</taxon>
        <taxon>Saccharomycotina</taxon>
        <taxon>Dipodascomycetes</taxon>
        <taxon>Dipodascales</taxon>
        <taxon>Trichomonascaceae</taxon>
        <taxon>Wickerhamiella</taxon>
    </lineage>
</organism>
<dbReference type="InterPro" id="IPR001806">
    <property type="entry name" value="Small_GTPase"/>
</dbReference>
<dbReference type="GO" id="GO:0005525">
    <property type="term" value="F:GTP binding"/>
    <property type="evidence" value="ECO:0007669"/>
    <property type="project" value="UniProtKB-KW"/>
</dbReference>
<reference evidence="12 13" key="1">
    <citation type="submission" date="2017-04" db="EMBL/GenBank/DDBJ databases">
        <title>Genome sequencing of [Candida] sorbophila.</title>
        <authorList>
            <person name="Ahn J.O."/>
        </authorList>
    </citation>
    <scope>NUCLEOTIDE SEQUENCE [LARGE SCALE GENOMIC DNA]</scope>
    <source>
        <strain evidence="12 13">DS02</strain>
    </source>
</reference>
<evidence type="ECO:0000256" key="5">
    <source>
        <dbReference type="ARBA" id="ARBA00022741"/>
    </source>
</evidence>
<evidence type="ECO:0000256" key="11">
    <source>
        <dbReference type="SAM" id="MobiDB-lite"/>
    </source>
</evidence>
<dbReference type="InterPro" id="IPR005225">
    <property type="entry name" value="Small_GTP-bd"/>
</dbReference>
<dbReference type="Gene3D" id="3.40.50.300">
    <property type="entry name" value="P-loop containing nucleotide triphosphate hydrolases"/>
    <property type="match status" value="1"/>
</dbReference>
<dbReference type="GO" id="GO:0003924">
    <property type="term" value="F:GTPase activity"/>
    <property type="evidence" value="ECO:0007669"/>
    <property type="project" value="InterPro"/>
</dbReference>
<dbReference type="CDD" id="cd00876">
    <property type="entry name" value="Ras"/>
    <property type="match status" value="1"/>
</dbReference>
<comment type="subcellular location">
    <subcellularLocation>
        <location evidence="1">Cell membrane</location>
        <topology evidence="1">Lipid-anchor</topology>
    </subcellularLocation>
</comment>
<keyword evidence="8" id="KW-0564">Palmitate</keyword>
<evidence type="ECO:0000256" key="9">
    <source>
        <dbReference type="ARBA" id="ARBA00023288"/>
    </source>
</evidence>
<dbReference type="SMART" id="SM00176">
    <property type="entry name" value="RAN"/>
    <property type="match status" value="1"/>
</dbReference>
<dbReference type="OrthoDB" id="5976022at2759"/>
<sequence>MSTARKSSVVQTSTPQKEIQVVVIGGGGVGKSALTVQFIQGHFIDEYDPTIEDSYRKECIVDSEPVSLDILDTAGQEEYSAMREQYMRTGMAFLLVYSVTSRSSFEETQAFHKQILRIKDTEKFPVVLVGNKSDLESEREVTFEEGQRAANLIGISFFETSAKNRVNVEEAFLTLTKQTLKFQRAQSQARPVSAATAPAPRGNPVPRPVKKEEKRNGCCIVC</sequence>
<dbReference type="PROSITE" id="PS51421">
    <property type="entry name" value="RAS"/>
    <property type="match status" value="1"/>
</dbReference>
<dbReference type="GO" id="GO:0007165">
    <property type="term" value="P:signal transduction"/>
    <property type="evidence" value="ECO:0007669"/>
    <property type="project" value="InterPro"/>
</dbReference>
<dbReference type="InterPro" id="IPR027417">
    <property type="entry name" value="P-loop_NTPase"/>
</dbReference>
<dbReference type="Proteomes" id="UP000238350">
    <property type="component" value="Unassembled WGS sequence"/>
</dbReference>
<name>A0A2T0FIA0_9ASCO</name>
<comment type="similarity">
    <text evidence="2">Belongs to the small GTPase superfamily. Ras family.</text>
</comment>
<dbReference type="PRINTS" id="PR00449">
    <property type="entry name" value="RASTRNSFRMNG"/>
</dbReference>
<evidence type="ECO:0000256" key="1">
    <source>
        <dbReference type="ARBA" id="ARBA00004193"/>
    </source>
</evidence>
<dbReference type="EMBL" id="NDIQ01000021">
    <property type="protein sequence ID" value="PRT54696.1"/>
    <property type="molecule type" value="Genomic_DNA"/>
</dbReference>
<proteinExistence type="inferred from homology"/>
<keyword evidence="6" id="KW-0342">GTP-binding</keyword>
<keyword evidence="3" id="KW-1003">Cell membrane</keyword>
<evidence type="ECO:0000256" key="4">
    <source>
        <dbReference type="ARBA" id="ARBA00022481"/>
    </source>
</evidence>
<dbReference type="SUPFAM" id="SSF52540">
    <property type="entry name" value="P-loop containing nucleoside triphosphate hydrolases"/>
    <property type="match status" value="1"/>
</dbReference>
<keyword evidence="7" id="KW-0472">Membrane</keyword>
<keyword evidence="5" id="KW-0547">Nucleotide-binding</keyword>
<dbReference type="Pfam" id="PF00071">
    <property type="entry name" value="Ras"/>
    <property type="match status" value="1"/>
</dbReference>
<keyword evidence="9" id="KW-0449">Lipoprotein</keyword>
<keyword evidence="10" id="KW-0636">Prenylation</keyword>
<comment type="caution">
    <text evidence="12">The sequence shown here is derived from an EMBL/GenBank/DDBJ whole genome shotgun (WGS) entry which is preliminary data.</text>
</comment>
<dbReference type="PANTHER" id="PTHR24070">
    <property type="entry name" value="RAS, DI-RAS, AND RHEB FAMILY MEMBERS OF SMALL GTPASE SUPERFAMILY"/>
    <property type="match status" value="1"/>
</dbReference>
<dbReference type="RefSeq" id="XP_024664641.1">
    <property type="nucleotide sequence ID" value="XM_024808874.1"/>
</dbReference>
<gene>
    <name evidence="12" type="ORF">B9G98_02317</name>
</gene>
<dbReference type="AlphaFoldDB" id="A0A2T0FIA0"/>
<dbReference type="PROSITE" id="PS51419">
    <property type="entry name" value="RAB"/>
    <property type="match status" value="1"/>
</dbReference>